<evidence type="ECO:0000256" key="1">
    <source>
        <dbReference type="ARBA" id="ARBA00004651"/>
    </source>
</evidence>
<reference evidence="11 12" key="1">
    <citation type="submission" date="2020-05" db="EMBL/GenBank/DDBJ databases">
        <authorList>
            <person name="Kim M.K."/>
        </authorList>
    </citation>
    <scope>NUCLEOTIDE SEQUENCE [LARGE SCALE GENOMIC DNA]</scope>
    <source>
        <strain evidence="11 12">BT25</strain>
    </source>
</reference>
<keyword evidence="4 9" id="KW-0812">Transmembrane</keyword>
<evidence type="ECO:0000256" key="6">
    <source>
        <dbReference type="ARBA" id="ARBA00023032"/>
    </source>
</evidence>
<evidence type="ECO:0000256" key="3">
    <source>
        <dbReference type="ARBA" id="ARBA00022448"/>
    </source>
</evidence>
<dbReference type="InterPro" id="IPR011866">
    <property type="entry name" value="CysW_permease"/>
</dbReference>
<name>A0A849VRT3_9HYPH</name>
<evidence type="ECO:0000256" key="8">
    <source>
        <dbReference type="ARBA" id="ARBA00025323"/>
    </source>
</evidence>
<accession>A0A849VRT3</accession>
<keyword evidence="7 9" id="KW-0472">Membrane</keyword>
<evidence type="ECO:0000256" key="4">
    <source>
        <dbReference type="ARBA" id="ARBA00022692"/>
    </source>
</evidence>
<dbReference type="PROSITE" id="PS50928">
    <property type="entry name" value="ABC_TM1"/>
    <property type="match status" value="1"/>
</dbReference>
<dbReference type="EMBL" id="JABUMX010000002">
    <property type="protein sequence ID" value="NTS31694.1"/>
    <property type="molecule type" value="Genomic_DNA"/>
</dbReference>
<dbReference type="GO" id="GO:0005886">
    <property type="term" value="C:plasma membrane"/>
    <property type="evidence" value="ECO:0007669"/>
    <property type="project" value="UniProtKB-SubCell"/>
</dbReference>
<dbReference type="SUPFAM" id="SSF161098">
    <property type="entry name" value="MetI-like"/>
    <property type="match status" value="1"/>
</dbReference>
<gene>
    <name evidence="11" type="primary">cysW</name>
    <name evidence="11" type="ORF">HQ945_10550</name>
</gene>
<comment type="subunit">
    <text evidence="2">The complex is composed of two ATP-binding proteins (CysA), two transmembrane proteins (CysT and CysW) and a solute-binding protein (CysP).</text>
</comment>
<evidence type="ECO:0000313" key="12">
    <source>
        <dbReference type="Proteomes" id="UP000550508"/>
    </source>
</evidence>
<dbReference type="InterPro" id="IPR035906">
    <property type="entry name" value="MetI-like_sf"/>
</dbReference>
<dbReference type="PANTHER" id="PTHR30406:SF9">
    <property type="entry name" value="SULFATE TRANSPORT SYSTEM PERMEASE PROTEIN CYSW"/>
    <property type="match status" value="1"/>
</dbReference>
<feature type="transmembrane region" description="Helical" evidence="9">
    <location>
        <begin position="33"/>
        <end position="58"/>
    </location>
</feature>
<evidence type="ECO:0000256" key="7">
    <source>
        <dbReference type="ARBA" id="ARBA00023136"/>
    </source>
</evidence>
<organism evidence="11 12">
    <name type="scientific">Phyllobacterium pellucidum</name>
    <dbReference type="NCBI Taxonomy" id="2740464"/>
    <lineage>
        <taxon>Bacteria</taxon>
        <taxon>Pseudomonadati</taxon>
        <taxon>Pseudomonadota</taxon>
        <taxon>Alphaproteobacteria</taxon>
        <taxon>Hyphomicrobiales</taxon>
        <taxon>Phyllobacteriaceae</taxon>
        <taxon>Phyllobacterium</taxon>
    </lineage>
</organism>
<evidence type="ECO:0000256" key="5">
    <source>
        <dbReference type="ARBA" id="ARBA00022989"/>
    </source>
</evidence>
<feature type="transmembrane region" description="Helical" evidence="9">
    <location>
        <begin position="114"/>
        <end position="136"/>
    </location>
</feature>
<feature type="transmembrane region" description="Helical" evidence="9">
    <location>
        <begin position="78"/>
        <end position="102"/>
    </location>
</feature>
<dbReference type="CDD" id="cd06261">
    <property type="entry name" value="TM_PBP2"/>
    <property type="match status" value="1"/>
</dbReference>
<dbReference type="InterPro" id="IPR005667">
    <property type="entry name" value="Sulph_transpt2"/>
</dbReference>
<evidence type="ECO:0000256" key="2">
    <source>
        <dbReference type="ARBA" id="ARBA00011779"/>
    </source>
</evidence>
<dbReference type="InterPro" id="IPR000515">
    <property type="entry name" value="MetI-like"/>
</dbReference>
<keyword evidence="6" id="KW-0764">Sulfate transport</keyword>
<comment type="caution">
    <text evidence="11">The sequence shown here is derived from an EMBL/GenBank/DDBJ whole genome shotgun (WGS) entry which is preliminary data.</text>
</comment>
<dbReference type="Pfam" id="PF00528">
    <property type="entry name" value="BPD_transp_1"/>
    <property type="match status" value="1"/>
</dbReference>
<keyword evidence="12" id="KW-1185">Reference proteome</keyword>
<evidence type="ECO:0000256" key="9">
    <source>
        <dbReference type="SAM" id="Phobius"/>
    </source>
</evidence>
<dbReference type="GO" id="GO:0015419">
    <property type="term" value="F:ABC-type sulfate transporter activity"/>
    <property type="evidence" value="ECO:0007669"/>
    <property type="project" value="InterPro"/>
</dbReference>
<feature type="transmembrane region" description="Helical" evidence="9">
    <location>
        <begin position="214"/>
        <end position="240"/>
    </location>
</feature>
<keyword evidence="3" id="KW-0813">Transport</keyword>
<proteinExistence type="predicted"/>
<feature type="domain" description="ABC transmembrane type-1" evidence="10">
    <location>
        <begin position="78"/>
        <end position="285"/>
    </location>
</feature>
<dbReference type="NCBIfam" id="TIGR00969">
    <property type="entry name" value="3a0106s02"/>
    <property type="match status" value="1"/>
</dbReference>
<comment type="subcellular location">
    <subcellularLocation>
        <location evidence="1">Cell membrane</location>
        <topology evidence="1">Multi-pass membrane protein</topology>
    </subcellularLocation>
</comment>
<evidence type="ECO:0000313" key="11">
    <source>
        <dbReference type="EMBL" id="NTS31694.1"/>
    </source>
</evidence>
<keyword evidence="5 9" id="KW-1133">Transmembrane helix</keyword>
<evidence type="ECO:0000259" key="10">
    <source>
        <dbReference type="PROSITE" id="PS50928"/>
    </source>
</evidence>
<feature type="transmembrane region" description="Helical" evidence="9">
    <location>
        <begin position="156"/>
        <end position="174"/>
    </location>
</feature>
<dbReference type="Proteomes" id="UP000550508">
    <property type="component" value="Unassembled WGS sequence"/>
</dbReference>
<protein>
    <submittedName>
        <fullName evidence="11">Sulfate ABC transporter permease subunit CysW</fullName>
    </submittedName>
</protein>
<feature type="transmembrane region" description="Helical" evidence="9">
    <location>
        <begin position="260"/>
        <end position="284"/>
    </location>
</feature>
<comment type="function">
    <text evidence="8">Part of the ABC transporter complex CysAWTP (TC 3.A.1.6.1) involved in sulfate/thiosulfate import. Probably responsible for the translocation of the substrate across the membrane.</text>
</comment>
<dbReference type="NCBIfam" id="TIGR02140">
    <property type="entry name" value="permease_CysW"/>
    <property type="match status" value="1"/>
</dbReference>
<dbReference type="Gene3D" id="1.10.3720.10">
    <property type="entry name" value="MetI-like"/>
    <property type="match status" value="1"/>
</dbReference>
<dbReference type="PANTHER" id="PTHR30406">
    <property type="entry name" value="SULFATE TRANSPORT SYSTEM PERMEASE PROTEIN"/>
    <property type="match status" value="1"/>
</dbReference>
<sequence>MQNATESALPAPAVTAYSSPRRGKPAASAVHRVLIGAAFILSALFIGVPMLVIFTYAFREGMGVYFSQITQPATLHAIWLTVLTAIVVVPINMVFGICAAWLVTRYRFPGRQLLISLIEIPFSVSPIVAGVTYLFLYGSQGLLGPLLESYDIKIMFTVPAIFLVSLFVTSPFVARELIPLMQAQGSEDEEAAITLGATGLQTFRYVTLPNIKWALLYGAVLCNARVMGEFGAVSVVSGAIRGQTNTLPLQIELLFNDYNVTGAFAASSTLALIAIVTLVLKYVLERKQRAG</sequence>
<dbReference type="AlphaFoldDB" id="A0A849VRT3"/>